<feature type="compositionally biased region" description="Basic and acidic residues" evidence="2">
    <location>
        <begin position="39"/>
        <end position="69"/>
    </location>
</feature>
<dbReference type="Proteomes" id="UP000747542">
    <property type="component" value="Unassembled WGS sequence"/>
</dbReference>
<protein>
    <recommendedName>
        <fullName evidence="5">Trichohyalin-plectin-homology domain-containing protein</fullName>
    </recommendedName>
</protein>
<name>A0A8J5N011_HOMAM</name>
<gene>
    <name evidence="3" type="ORF">Hamer_G016126</name>
</gene>
<reference evidence="3" key="1">
    <citation type="journal article" date="2021" name="Sci. Adv.">
        <title>The American lobster genome reveals insights on longevity, neural, and immune adaptations.</title>
        <authorList>
            <person name="Polinski J.M."/>
            <person name="Zimin A.V."/>
            <person name="Clark K.F."/>
            <person name="Kohn A.B."/>
            <person name="Sadowski N."/>
            <person name="Timp W."/>
            <person name="Ptitsyn A."/>
            <person name="Khanna P."/>
            <person name="Romanova D.Y."/>
            <person name="Williams P."/>
            <person name="Greenwood S.J."/>
            <person name="Moroz L.L."/>
            <person name="Walt D.R."/>
            <person name="Bodnar A.G."/>
        </authorList>
    </citation>
    <scope>NUCLEOTIDE SEQUENCE</scope>
    <source>
        <strain evidence="3">GMGI-L3</strain>
    </source>
</reference>
<accession>A0A8J5N011</accession>
<sequence>MATKITKWTRERGGRKDFVDPTRRSHQRLKIHLTGQDTVKMRELAKWKEKDNSENKQEREEKREDREDRVIRKRIEKLRAQLHDVTLHEEKQQRRESRQQEREEVPRRGVEELRREADKGKAALVRVRTYIPTVPAPTTPKQRARTIHAKVLEQRAVQVKEKRERVRQRQEDDDYWAKVVIKNQERFKDDQWYEHLQKIEKKDKLRKELDRLCEEREARRAEERAELQRLRQEVEVSDQVYLHYHQHLDRQAAQEKIRKREELLNQIEKVRTTRQQEAMKEDEQKEGDLRYSAVRRAYARRIKQRILDKMQGKRTTVVPGEPEET</sequence>
<feature type="coiled-coil region" evidence="1">
    <location>
        <begin position="195"/>
        <end position="273"/>
    </location>
</feature>
<proteinExistence type="predicted"/>
<keyword evidence="4" id="KW-1185">Reference proteome</keyword>
<dbReference type="EMBL" id="JAHLQT010014436">
    <property type="protein sequence ID" value="KAG7170318.1"/>
    <property type="molecule type" value="Genomic_DNA"/>
</dbReference>
<evidence type="ECO:0000256" key="2">
    <source>
        <dbReference type="SAM" id="MobiDB-lite"/>
    </source>
</evidence>
<feature type="region of interest" description="Disordered" evidence="2">
    <location>
        <begin position="83"/>
        <end position="116"/>
    </location>
</feature>
<organism evidence="3 4">
    <name type="scientific">Homarus americanus</name>
    <name type="common">American lobster</name>
    <dbReference type="NCBI Taxonomy" id="6706"/>
    <lineage>
        <taxon>Eukaryota</taxon>
        <taxon>Metazoa</taxon>
        <taxon>Ecdysozoa</taxon>
        <taxon>Arthropoda</taxon>
        <taxon>Crustacea</taxon>
        <taxon>Multicrustacea</taxon>
        <taxon>Malacostraca</taxon>
        <taxon>Eumalacostraca</taxon>
        <taxon>Eucarida</taxon>
        <taxon>Decapoda</taxon>
        <taxon>Pleocyemata</taxon>
        <taxon>Astacidea</taxon>
        <taxon>Nephropoidea</taxon>
        <taxon>Nephropidae</taxon>
        <taxon>Homarus</taxon>
    </lineage>
</organism>
<dbReference type="AlphaFoldDB" id="A0A8J5N011"/>
<evidence type="ECO:0008006" key="5">
    <source>
        <dbReference type="Google" id="ProtNLM"/>
    </source>
</evidence>
<comment type="caution">
    <text evidence="3">The sequence shown here is derived from an EMBL/GenBank/DDBJ whole genome shotgun (WGS) entry which is preliminary data.</text>
</comment>
<feature type="compositionally biased region" description="Basic and acidic residues" evidence="2">
    <location>
        <begin position="8"/>
        <end position="23"/>
    </location>
</feature>
<dbReference type="OrthoDB" id="6372629at2759"/>
<evidence type="ECO:0000313" key="4">
    <source>
        <dbReference type="Proteomes" id="UP000747542"/>
    </source>
</evidence>
<keyword evidence="1" id="KW-0175">Coiled coil</keyword>
<evidence type="ECO:0000313" key="3">
    <source>
        <dbReference type="EMBL" id="KAG7170318.1"/>
    </source>
</evidence>
<evidence type="ECO:0000256" key="1">
    <source>
        <dbReference type="SAM" id="Coils"/>
    </source>
</evidence>
<feature type="region of interest" description="Disordered" evidence="2">
    <location>
        <begin position="1"/>
        <end position="69"/>
    </location>
</feature>